<accession>A0A8J9V3A4</accession>
<evidence type="ECO:0000313" key="4">
    <source>
        <dbReference type="EMBL" id="CAH0719240.1"/>
    </source>
</evidence>
<reference evidence="4" key="1">
    <citation type="submission" date="2021-12" db="EMBL/GenBank/DDBJ databases">
        <authorList>
            <person name="Martin H S."/>
        </authorList>
    </citation>
    <scope>NUCLEOTIDE SEQUENCE</scope>
</reference>
<keyword evidence="1" id="KW-0175">Coiled coil</keyword>
<dbReference type="SUPFAM" id="SSF53098">
    <property type="entry name" value="Ribonuclease H-like"/>
    <property type="match status" value="1"/>
</dbReference>
<dbReference type="PANTHER" id="PTHR45749">
    <property type="match status" value="1"/>
</dbReference>
<dbReference type="Proteomes" id="UP000838878">
    <property type="component" value="Chromosome 13"/>
</dbReference>
<feature type="region of interest" description="Disordered" evidence="2">
    <location>
        <begin position="1"/>
        <end position="21"/>
    </location>
</feature>
<dbReference type="InterPro" id="IPR012337">
    <property type="entry name" value="RNaseH-like_sf"/>
</dbReference>
<evidence type="ECO:0000256" key="2">
    <source>
        <dbReference type="SAM" id="MobiDB-lite"/>
    </source>
</evidence>
<gene>
    <name evidence="4" type="ORF">BINO364_LOCUS5609</name>
</gene>
<feature type="coiled-coil region" evidence="1">
    <location>
        <begin position="66"/>
        <end position="93"/>
    </location>
</feature>
<sequence length="496" mass="58066">MSARKYKSGAEKRKLQFSREQERNKCAKIETFFKSEHINANEIAINPLKNVKEGILCEENLTDGSKKSQNEEKNTSDENMQDFENQKKNTNDENVQYLDFQQPSGSSENEIGVQQKGGNTDTEVERNLENIKFEFEKYVDVGLWPDLLNNDFINFVLSHEMTDFQNKDPKNIYSASMKKYKEQNRSFSNSFGENDDEKVDFRKEARNLFNKLAKLETAILIVFWEEILERFNVVNKKVQSPGLDIGEGNKLIVSLKEFVKNIRQQSDQKLKEYEEKAKKLSTSVGTDYSDINKRRITLKFSDKSTDKVSVNCAEKFKRDTLNVALDKMIMDLNNRSQAYETYSKKFKFLMDLQDKNQEHIDLESVRNIIDYYPNDVDEHLVNECIQLKSYLLQSKTESYTSCSEIFWLIYEKKLVDVFPNCYTILKIFLTMPITSCEAERSFSRMSYIENKYRTTMSNYRLNHLSVLSINCDLTKDLQCDDQIKEFAAQKCRKVAL</sequence>
<dbReference type="Pfam" id="PF05699">
    <property type="entry name" value="Dimer_Tnp_hAT"/>
    <property type="match status" value="1"/>
</dbReference>
<protein>
    <recommendedName>
        <fullName evidence="3">HAT C-terminal dimerisation domain-containing protein</fullName>
    </recommendedName>
</protein>
<dbReference type="PANTHER" id="PTHR45749:SF21">
    <property type="entry name" value="DUF4371 DOMAIN-CONTAINING PROTEIN"/>
    <property type="match status" value="1"/>
</dbReference>
<evidence type="ECO:0000259" key="3">
    <source>
        <dbReference type="Pfam" id="PF05699"/>
    </source>
</evidence>
<evidence type="ECO:0000256" key="1">
    <source>
        <dbReference type="SAM" id="Coils"/>
    </source>
</evidence>
<dbReference type="EMBL" id="OV170233">
    <property type="protein sequence ID" value="CAH0719240.1"/>
    <property type="molecule type" value="Genomic_DNA"/>
</dbReference>
<feature type="compositionally biased region" description="Basic and acidic residues" evidence="2">
    <location>
        <begin position="8"/>
        <end position="21"/>
    </location>
</feature>
<evidence type="ECO:0000313" key="5">
    <source>
        <dbReference type="Proteomes" id="UP000838878"/>
    </source>
</evidence>
<dbReference type="GO" id="GO:0046983">
    <property type="term" value="F:protein dimerization activity"/>
    <property type="evidence" value="ECO:0007669"/>
    <property type="project" value="InterPro"/>
</dbReference>
<dbReference type="InterPro" id="IPR008906">
    <property type="entry name" value="HATC_C_dom"/>
</dbReference>
<dbReference type="OrthoDB" id="6598476at2759"/>
<organism evidence="4 5">
    <name type="scientific">Brenthis ino</name>
    <name type="common">lesser marbled fritillary</name>
    <dbReference type="NCBI Taxonomy" id="405034"/>
    <lineage>
        <taxon>Eukaryota</taxon>
        <taxon>Metazoa</taxon>
        <taxon>Ecdysozoa</taxon>
        <taxon>Arthropoda</taxon>
        <taxon>Hexapoda</taxon>
        <taxon>Insecta</taxon>
        <taxon>Pterygota</taxon>
        <taxon>Neoptera</taxon>
        <taxon>Endopterygota</taxon>
        <taxon>Lepidoptera</taxon>
        <taxon>Glossata</taxon>
        <taxon>Ditrysia</taxon>
        <taxon>Papilionoidea</taxon>
        <taxon>Nymphalidae</taxon>
        <taxon>Heliconiinae</taxon>
        <taxon>Argynnini</taxon>
        <taxon>Brenthis</taxon>
    </lineage>
</organism>
<dbReference type="AlphaFoldDB" id="A0A8J9V3A4"/>
<feature type="region of interest" description="Disordered" evidence="2">
    <location>
        <begin position="102"/>
        <end position="121"/>
    </location>
</feature>
<feature type="coiled-coil region" evidence="1">
    <location>
        <begin position="256"/>
        <end position="283"/>
    </location>
</feature>
<keyword evidence="5" id="KW-1185">Reference proteome</keyword>
<feature type="domain" description="HAT C-terminal dimerisation" evidence="3">
    <location>
        <begin position="388"/>
        <end position="469"/>
    </location>
</feature>
<proteinExistence type="predicted"/>
<name>A0A8J9V3A4_9NEOP</name>
<feature type="non-terminal residue" evidence="4">
    <location>
        <position position="496"/>
    </location>
</feature>